<dbReference type="InterPro" id="IPR000719">
    <property type="entry name" value="Prot_kinase_dom"/>
</dbReference>
<comment type="caution">
    <text evidence="2">The sequence shown here is derived from an EMBL/GenBank/DDBJ whole genome shotgun (WGS) entry which is preliminary data.</text>
</comment>
<proteinExistence type="predicted"/>
<dbReference type="PANTHER" id="PTHR24359">
    <property type="entry name" value="SERINE/THREONINE-PROTEIN KINASE SBK1"/>
    <property type="match status" value="1"/>
</dbReference>
<protein>
    <recommendedName>
        <fullName evidence="1">Protein kinase domain-containing protein</fullName>
    </recommendedName>
</protein>
<evidence type="ECO:0000313" key="3">
    <source>
        <dbReference type="Proteomes" id="UP000616499"/>
    </source>
</evidence>
<sequence>MMLNNALNLLRNRFDTPQRPQTGAIDPHSGGPIARDYLGTRDDLSSAGIIGSKINAESGHAYITQERPSVHIVERLELPRNYDRNGNLILGSGTNSVNISLARNHQLPEDHANAYVAMKTFVGYEQAALEYANHQALGDNPRFVKALDVAHVTSDECSYMFMERMTGGDGKAHLEQIFRERALRPDEKKELMLDAIHGYLSCLKAMHDKGFKHGDIDIKNFFHDADSHRVAIGDFGRSRQANPAQQIDEAKELGMMFNRDIRPEALRARVDTKDLDNIIGVLYGSHPDPRVKEDPIGILLKNWAQIQPNYLIQ</sequence>
<dbReference type="Pfam" id="PF00069">
    <property type="entry name" value="Pkinase"/>
    <property type="match status" value="1"/>
</dbReference>
<dbReference type="SMART" id="SM00220">
    <property type="entry name" value="S_TKc"/>
    <property type="match status" value="1"/>
</dbReference>
<dbReference type="PROSITE" id="PS50011">
    <property type="entry name" value="PROTEIN_KINASE_DOM"/>
    <property type="match status" value="1"/>
</dbReference>
<dbReference type="Gene3D" id="1.10.510.10">
    <property type="entry name" value="Transferase(Phosphotransferase) domain 1"/>
    <property type="match status" value="1"/>
</dbReference>
<evidence type="ECO:0000313" key="2">
    <source>
        <dbReference type="EMBL" id="GGM30420.1"/>
    </source>
</evidence>
<dbReference type="Proteomes" id="UP000616499">
    <property type="component" value="Unassembled WGS sequence"/>
</dbReference>
<keyword evidence="3" id="KW-1185">Reference proteome</keyword>
<dbReference type="SUPFAM" id="SSF56112">
    <property type="entry name" value="Protein kinase-like (PK-like)"/>
    <property type="match status" value="1"/>
</dbReference>
<gene>
    <name evidence="2" type="ORF">GCM10009425_46270</name>
</gene>
<accession>A0ABQ2H544</accession>
<dbReference type="InterPro" id="IPR011009">
    <property type="entry name" value="Kinase-like_dom_sf"/>
</dbReference>
<dbReference type="EMBL" id="BMNW01000018">
    <property type="protein sequence ID" value="GGM30420.1"/>
    <property type="molecule type" value="Genomic_DNA"/>
</dbReference>
<feature type="domain" description="Protein kinase" evidence="1">
    <location>
        <begin position="84"/>
        <end position="313"/>
    </location>
</feature>
<dbReference type="PANTHER" id="PTHR24359:SF1">
    <property type="entry name" value="INHIBITOR OF NUCLEAR FACTOR KAPPA-B KINASE EPSILON SUBUNIT HOMOLOG 1-RELATED"/>
    <property type="match status" value="1"/>
</dbReference>
<organism evidence="2 3">
    <name type="scientific">Pseudomonas asuensis</name>
    <dbReference type="NCBI Taxonomy" id="1825787"/>
    <lineage>
        <taxon>Bacteria</taxon>
        <taxon>Pseudomonadati</taxon>
        <taxon>Pseudomonadota</taxon>
        <taxon>Gammaproteobacteria</taxon>
        <taxon>Pseudomonadales</taxon>
        <taxon>Pseudomonadaceae</taxon>
        <taxon>Pseudomonas</taxon>
    </lineage>
</organism>
<dbReference type="RefSeq" id="WP_188868508.1">
    <property type="nucleotide sequence ID" value="NZ_BMNW01000018.1"/>
</dbReference>
<name>A0ABQ2H544_9PSED</name>
<reference evidence="3" key="1">
    <citation type="journal article" date="2019" name="Int. J. Syst. Evol. Microbiol.">
        <title>The Global Catalogue of Microorganisms (GCM) 10K type strain sequencing project: providing services to taxonomists for standard genome sequencing and annotation.</title>
        <authorList>
            <consortium name="The Broad Institute Genomics Platform"/>
            <consortium name="The Broad Institute Genome Sequencing Center for Infectious Disease"/>
            <person name="Wu L."/>
            <person name="Ma J."/>
        </authorList>
    </citation>
    <scope>NUCLEOTIDE SEQUENCE [LARGE SCALE GENOMIC DNA]</scope>
    <source>
        <strain evidence="3">JCM 13501</strain>
    </source>
</reference>
<evidence type="ECO:0000259" key="1">
    <source>
        <dbReference type="PROSITE" id="PS50011"/>
    </source>
</evidence>